<accession>A0A0M3HSD2</accession>
<dbReference type="WBParaSite" id="ALUE_0000535801-mRNA-1">
    <property type="protein sequence ID" value="ALUE_0000535801-mRNA-1"/>
    <property type="gene ID" value="ALUE_0000535801"/>
</dbReference>
<keyword evidence="1" id="KW-1185">Reference proteome</keyword>
<name>A0A0M3HSD2_ASCLU</name>
<dbReference type="Proteomes" id="UP000036681">
    <property type="component" value="Unplaced"/>
</dbReference>
<evidence type="ECO:0000313" key="1">
    <source>
        <dbReference type="Proteomes" id="UP000036681"/>
    </source>
</evidence>
<reference evidence="2" key="1">
    <citation type="submission" date="2017-02" db="UniProtKB">
        <authorList>
            <consortium name="WormBaseParasite"/>
        </authorList>
    </citation>
    <scope>IDENTIFICATION</scope>
</reference>
<dbReference type="AlphaFoldDB" id="A0A0M3HSD2"/>
<sequence>MMTSLKQQQRSKKGSWYRRGLEPRLDKSFDKENAVAFALIVSVSKQQAVCSSKAAQEQRGLAVLTEHSTYAIVDDRLNKAVKRDGSR</sequence>
<protein>
    <submittedName>
        <fullName evidence="2">Uncharacterized protein</fullName>
    </submittedName>
</protein>
<organism evidence="1 2">
    <name type="scientific">Ascaris lumbricoides</name>
    <name type="common">Giant roundworm</name>
    <dbReference type="NCBI Taxonomy" id="6252"/>
    <lineage>
        <taxon>Eukaryota</taxon>
        <taxon>Metazoa</taxon>
        <taxon>Ecdysozoa</taxon>
        <taxon>Nematoda</taxon>
        <taxon>Chromadorea</taxon>
        <taxon>Rhabditida</taxon>
        <taxon>Spirurina</taxon>
        <taxon>Ascaridomorpha</taxon>
        <taxon>Ascaridoidea</taxon>
        <taxon>Ascarididae</taxon>
        <taxon>Ascaris</taxon>
    </lineage>
</organism>
<proteinExistence type="predicted"/>
<evidence type="ECO:0000313" key="2">
    <source>
        <dbReference type="WBParaSite" id="ALUE_0000535801-mRNA-1"/>
    </source>
</evidence>